<keyword evidence="2 5" id="KW-0479">Metal-binding</keyword>
<comment type="cofactor">
    <cofactor evidence="5">
        <name>heme</name>
        <dbReference type="ChEBI" id="CHEBI:30413"/>
    </cofactor>
</comment>
<dbReference type="GO" id="GO:0016705">
    <property type="term" value="F:oxidoreductase activity, acting on paired donors, with incorporation or reduction of molecular oxygen"/>
    <property type="evidence" value="ECO:0007669"/>
    <property type="project" value="InterPro"/>
</dbReference>
<dbReference type="Pfam" id="PF00067">
    <property type="entry name" value="p450"/>
    <property type="match status" value="2"/>
</dbReference>
<comment type="caution">
    <text evidence="7">The sequence shown here is derived from an EMBL/GenBank/DDBJ whole genome shotgun (WGS) entry which is preliminary data.</text>
</comment>
<comment type="similarity">
    <text evidence="1 6">Belongs to the cytochrome P450 family.</text>
</comment>
<evidence type="ECO:0000256" key="5">
    <source>
        <dbReference type="PIRSR" id="PIRSR602401-1"/>
    </source>
</evidence>
<evidence type="ECO:0000256" key="3">
    <source>
        <dbReference type="ARBA" id="ARBA00023002"/>
    </source>
</evidence>
<dbReference type="PRINTS" id="PR00463">
    <property type="entry name" value="EP450I"/>
</dbReference>
<protein>
    <recommendedName>
        <fullName evidence="9">Cytochrome P450</fullName>
    </recommendedName>
</protein>
<reference evidence="7 8" key="1">
    <citation type="submission" date="2024-01" db="EMBL/GenBank/DDBJ databases">
        <title>Genome assemblies of Stephania.</title>
        <authorList>
            <person name="Yang L."/>
        </authorList>
    </citation>
    <scope>NUCLEOTIDE SEQUENCE [LARGE SCALE GENOMIC DNA]</scope>
    <source>
        <strain evidence="7">YNDBR</strain>
        <tissue evidence="7">Leaf</tissue>
    </source>
</reference>
<dbReference type="InterPro" id="IPR017972">
    <property type="entry name" value="Cyt_P450_CS"/>
</dbReference>
<name>A0AAP0FEH5_9MAGN</name>
<sequence length="435" mass="49682">MFQSLMDKKKNKSFQCNTWANPSPSHWEFVTTGPLMTMKLGRVNTVIVSSPGVARQVLQTQDHVLAYRTIPDAIRALNHHEESMAWLPPNQQWRSLRKLCNSHVFSAQHLNANTGVREKKVNDLLKFVHEKAMMKEMIDVGQVAFATILNLISNMSFSVDLIDVRSETVQEFKRVMRGVMDEVGKPNIADYFPVFRLVDPQRIRRRTSMYLEKLNEIFEELIERRLQSRDHQLQSSNSSNDLLDALLNNCQKDGSKLSKNTILALLQDVFIAGEGKQIEELDITSLLYLQAVVKETLRLHPPAPLLLPRRAQTDVELCGFNVPKNTQVLVNVWAIGRDERVWKNPNCFEPERFLESQIGFKGRDFELLPFGAGRRICPGLPLADRMVHLFLGALLHRFDWEIEDGMKAEALNMEEKFGLTLQKALPLTAVPVSVS</sequence>
<evidence type="ECO:0008006" key="9">
    <source>
        <dbReference type="Google" id="ProtNLM"/>
    </source>
</evidence>
<evidence type="ECO:0000313" key="8">
    <source>
        <dbReference type="Proteomes" id="UP001420932"/>
    </source>
</evidence>
<accession>A0AAP0FEH5</accession>
<feature type="binding site" description="axial binding residue" evidence="5">
    <location>
        <position position="377"/>
    </location>
    <ligand>
        <name>heme</name>
        <dbReference type="ChEBI" id="CHEBI:30413"/>
    </ligand>
    <ligandPart>
        <name>Fe</name>
        <dbReference type="ChEBI" id="CHEBI:18248"/>
    </ligandPart>
</feature>
<keyword evidence="4 5" id="KW-0408">Iron</keyword>
<keyword evidence="6" id="KW-0503">Monooxygenase</keyword>
<dbReference type="Gene3D" id="1.10.630.10">
    <property type="entry name" value="Cytochrome P450"/>
    <property type="match status" value="2"/>
</dbReference>
<dbReference type="Proteomes" id="UP001420932">
    <property type="component" value="Unassembled WGS sequence"/>
</dbReference>
<evidence type="ECO:0000256" key="4">
    <source>
        <dbReference type="ARBA" id="ARBA00023004"/>
    </source>
</evidence>
<dbReference type="AlphaFoldDB" id="A0AAP0FEH5"/>
<dbReference type="PANTHER" id="PTHR47950">
    <property type="entry name" value="CYTOCHROME P450, FAMILY 76, SUBFAMILY C, POLYPEPTIDE 5-RELATED"/>
    <property type="match status" value="1"/>
</dbReference>
<dbReference type="GO" id="GO:0005506">
    <property type="term" value="F:iron ion binding"/>
    <property type="evidence" value="ECO:0007669"/>
    <property type="project" value="InterPro"/>
</dbReference>
<keyword evidence="8" id="KW-1185">Reference proteome</keyword>
<dbReference type="GO" id="GO:0020037">
    <property type="term" value="F:heme binding"/>
    <property type="evidence" value="ECO:0007669"/>
    <property type="project" value="InterPro"/>
</dbReference>
<dbReference type="SUPFAM" id="SSF48264">
    <property type="entry name" value="Cytochrome P450"/>
    <property type="match status" value="1"/>
</dbReference>
<evidence type="ECO:0000313" key="7">
    <source>
        <dbReference type="EMBL" id="KAK9106532.1"/>
    </source>
</evidence>
<evidence type="ECO:0000256" key="6">
    <source>
        <dbReference type="RuleBase" id="RU000461"/>
    </source>
</evidence>
<dbReference type="InterPro" id="IPR002401">
    <property type="entry name" value="Cyt_P450_E_grp-I"/>
</dbReference>
<keyword evidence="3 6" id="KW-0560">Oxidoreductase</keyword>
<evidence type="ECO:0000256" key="2">
    <source>
        <dbReference type="ARBA" id="ARBA00022723"/>
    </source>
</evidence>
<dbReference type="EMBL" id="JBBNAF010000010">
    <property type="protein sequence ID" value="KAK9106532.1"/>
    <property type="molecule type" value="Genomic_DNA"/>
</dbReference>
<gene>
    <name evidence="7" type="ORF">Syun_022543</name>
</gene>
<keyword evidence="5 6" id="KW-0349">Heme</keyword>
<dbReference type="GO" id="GO:0004497">
    <property type="term" value="F:monooxygenase activity"/>
    <property type="evidence" value="ECO:0007669"/>
    <property type="project" value="UniProtKB-KW"/>
</dbReference>
<dbReference type="PANTHER" id="PTHR47950:SF4">
    <property type="entry name" value="GERANIOL 8-HYDROXYLASE-LIKE"/>
    <property type="match status" value="1"/>
</dbReference>
<dbReference type="InterPro" id="IPR001128">
    <property type="entry name" value="Cyt_P450"/>
</dbReference>
<dbReference type="InterPro" id="IPR036396">
    <property type="entry name" value="Cyt_P450_sf"/>
</dbReference>
<evidence type="ECO:0000256" key="1">
    <source>
        <dbReference type="ARBA" id="ARBA00010617"/>
    </source>
</evidence>
<dbReference type="GO" id="GO:0044550">
    <property type="term" value="P:secondary metabolite biosynthetic process"/>
    <property type="evidence" value="ECO:0007669"/>
    <property type="project" value="UniProtKB-ARBA"/>
</dbReference>
<dbReference type="PROSITE" id="PS00086">
    <property type="entry name" value="CYTOCHROME_P450"/>
    <property type="match status" value="1"/>
</dbReference>
<proteinExistence type="inferred from homology"/>
<organism evidence="7 8">
    <name type="scientific">Stephania yunnanensis</name>
    <dbReference type="NCBI Taxonomy" id="152371"/>
    <lineage>
        <taxon>Eukaryota</taxon>
        <taxon>Viridiplantae</taxon>
        <taxon>Streptophyta</taxon>
        <taxon>Embryophyta</taxon>
        <taxon>Tracheophyta</taxon>
        <taxon>Spermatophyta</taxon>
        <taxon>Magnoliopsida</taxon>
        <taxon>Ranunculales</taxon>
        <taxon>Menispermaceae</taxon>
        <taxon>Menispermoideae</taxon>
        <taxon>Cissampelideae</taxon>
        <taxon>Stephania</taxon>
    </lineage>
</organism>